<feature type="compositionally biased region" description="Basic and acidic residues" evidence="11">
    <location>
        <begin position="1907"/>
        <end position="1918"/>
    </location>
</feature>
<feature type="compositionally biased region" description="Polar residues" evidence="11">
    <location>
        <begin position="339"/>
        <end position="350"/>
    </location>
</feature>
<evidence type="ECO:0000256" key="3">
    <source>
        <dbReference type="ARBA" id="ARBA00022741"/>
    </source>
</evidence>
<keyword evidence="5" id="KW-0347">Helicase</keyword>
<evidence type="ECO:0000259" key="13">
    <source>
        <dbReference type="PROSITE" id="PS51194"/>
    </source>
</evidence>
<dbReference type="Gene3D" id="1.25.10.10">
    <property type="entry name" value="Leucine-rich Repeat Variant"/>
    <property type="match status" value="3"/>
</dbReference>
<dbReference type="FunFam" id="3.40.50.300:FF:000428">
    <property type="entry name" value="TATA-binding protein-associated factor 172"/>
    <property type="match status" value="1"/>
</dbReference>
<dbReference type="InterPro" id="IPR001650">
    <property type="entry name" value="Helicase_C-like"/>
</dbReference>
<feature type="domain" description="Helicase ATP-binding" evidence="12">
    <location>
        <begin position="1381"/>
        <end position="1554"/>
    </location>
</feature>
<feature type="compositionally biased region" description="Polar residues" evidence="11">
    <location>
        <begin position="310"/>
        <end position="324"/>
    </location>
</feature>
<dbReference type="SUPFAM" id="SSF52540">
    <property type="entry name" value="P-loop containing nucleoside triphosphate hydrolases"/>
    <property type="match status" value="2"/>
</dbReference>
<dbReference type="PROSITE" id="PS51192">
    <property type="entry name" value="HELICASE_ATP_BIND_1"/>
    <property type="match status" value="1"/>
</dbReference>
<evidence type="ECO:0000256" key="11">
    <source>
        <dbReference type="SAM" id="MobiDB-lite"/>
    </source>
</evidence>
<evidence type="ECO:0000256" key="2">
    <source>
        <dbReference type="ARBA" id="ARBA00022737"/>
    </source>
</evidence>
<dbReference type="Gene3D" id="3.40.50.300">
    <property type="entry name" value="P-loop containing nucleotide triphosphate hydrolases"/>
    <property type="match status" value="1"/>
</dbReference>
<dbReference type="InterPro" id="IPR022707">
    <property type="entry name" value="Mot1_central_dom"/>
</dbReference>
<evidence type="ECO:0000256" key="6">
    <source>
        <dbReference type="ARBA" id="ARBA00022840"/>
    </source>
</evidence>
<protein>
    <recommendedName>
        <fullName evidence="9">TATA-binding protein-associated factor mot1</fullName>
    </recommendedName>
    <alternativeName>
        <fullName evidence="10">Modifier of transcription 1</fullName>
    </alternativeName>
</protein>
<dbReference type="InterPro" id="IPR038718">
    <property type="entry name" value="SNF2-like_sf"/>
</dbReference>
<reference evidence="14 15" key="1">
    <citation type="journal article" date="2018" name="New Phytol.">
        <title>Phylogenomics of Endogonaceae and evolution of mycorrhizas within Mucoromycota.</title>
        <authorList>
            <person name="Chang Y."/>
            <person name="Desiro A."/>
            <person name="Na H."/>
            <person name="Sandor L."/>
            <person name="Lipzen A."/>
            <person name="Clum A."/>
            <person name="Barry K."/>
            <person name="Grigoriev I.V."/>
            <person name="Martin F.M."/>
            <person name="Stajich J.E."/>
            <person name="Smith M.E."/>
            <person name="Bonito G."/>
            <person name="Spatafora J.W."/>
        </authorList>
    </citation>
    <scope>NUCLEOTIDE SEQUENCE [LARGE SCALE GENOMIC DNA]</scope>
    <source>
        <strain evidence="14 15">AD002</strain>
    </source>
</reference>
<dbReference type="GO" id="GO:0017025">
    <property type="term" value="F:TBP-class protein binding"/>
    <property type="evidence" value="ECO:0007669"/>
    <property type="project" value="InterPro"/>
</dbReference>
<dbReference type="GO" id="GO:0003677">
    <property type="term" value="F:DNA binding"/>
    <property type="evidence" value="ECO:0007669"/>
    <property type="project" value="UniProtKB-KW"/>
</dbReference>
<evidence type="ECO:0000256" key="7">
    <source>
        <dbReference type="ARBA" id="ARBA00023125"/>
    </source>
</evidence>
<keyword evidence="2" id="KW-0677">Repeat</keyword>
<feature type="region of interest" description="Disordered" evidence="11">
    <location>
        <begin position="1083"/>
        <end position="1112"/>
    </location>
</feature>
<feature type="region of interest" description="Disordered" evidence="11">
    <location>
        <begin position="283"/>
        <end position="379"/>
    </location>
</feature>
<evidence type="ECO:0000256" key="10">
    <source>
        <dbReference type="ARBA" id="ARBA00081329"/>
    </source>
</evidence>
<dbReference type="InterPro" id="IPR044078">
    <property type="entry name" value="Mot1_ATP-bd"/>
</dbReference>
<dbReference type="PROSITE" id="PS51194">
    <property type="entry name" value="HELICASE_CTER"/>
    <property type="match status" value="1"/>
</dbReference>
<dbReference type="GO" id="GO:0005634">
    <property type="term" value="C:nucleus"/>
    <property type="evidence" value="ECO:0007669"/>
    <property type="project" value="UniProtKB-SubCell"/>
</dbReference>
<dbReference type="InterPro" id="IPR000330">
    <property type="entry name" value="SNF2_N"/>
</dbReference>
<evidence type="ECO:0000256" key="9">
    <source>
        <dbReference type="ARBA" id="ARBA00073046"/>
    </source>
</evidence>
<sequence>MVWKDKKRRRPVAVAFPKFPHHNSSDVTPPLLSTLFPACTEKPRKRTDSTERRVAFLLLDTGSTAAVRQTAAQQLGEIQKQHPTELYNLLSRVIVHLRSKNWETRIAAGQALEAIAGNVPEWDPAEAVKMETSDSAPLSNKTTGQTNRLSFKNFDIASVLTNGKTLLASAGKEFDIDMSDMTPAERLALQRKNLRERLGLDTQFMDVDLFDDTDITTTTSQVSHLELQHQHQTFSSSSPVGPLPPLTIPLGPPIAPPISSPIATDAEMAGLSARERNQLKRKLKTHAKNKGKEKVRVLDLSTTRRKSGDGSVTTPLATPSSASGSFAPATPMKIEPHRTPTSTSPRNRNPTRLLSRPSRPPMLMVSPWTRSNHPRPTGRSRPYASICAWTCSTQNENLHNVWLEDAAIRLLCVFALDRFADFVSDQVICPVRETCSQTLGVLLQYMTSISVEQVHRTLLQLIYQTDPCFGNRSIWEVRHAGLLGLKYTVAVRRDLVGSLVEGTVGAVVLGLRDHDDDVRAVSAATMLPITTDFVQLSPTERVRQMIETLWDCLVDLKDDLTASTGAVMDLLARLFECPGVMEVVRSSQSLKDLIPRLYPFFRHTITSVRVAVLNTLLTFLVCGTGTEWVDDRVFRLVFQNLLVEEKKDIVAQSLKVWEALTLSSCITTELVLQCTGQWLGQWFEFTMTPIGQPLDVTNFYKPPGFFGTALTTAITGGGGAATAAVAATTSKRVPPGKSAGATDESSSAAVPGGHNIDVGMIMQDFSLVTHETVIRARVAGSTALGMAMSVWSDDAVEMSYKDVLIQLLVSPWALKRQLGGIVIEEWANALQRTRYGGVGRETIALANKSPLARALSDALIVALENGGGPGQPIPFYFELVGVLKRIRSECQVLLNAFGVEGKCNTVALPTLPTYVVGEVLQQQLVEGETLFSVEIAGQVCNEVFDRFLAMVPAKHRKEAVPTLQDKQRRVVSSIGYYEATRQKAEVNVYAAVAGAVVALGVLPTKLNPVVRSVMNSVKYEENPELQQRASSTLATLVSLCATTSGRVNPNDKIVKNLCAFLCSDPSITPVLDTNQQTEGILSVQREDGSIAGHTSKKDDAEKAHGKDEDNPDVKEAKLMQRGAETALKEFCTRFGERLLEVLPKLWECLSAKIEEVFGKNVKGGAMGVKAADRIVEADLAVGQEVVDAMIVVMTVVPFLNKALWKQVIDILPNITKALQSRYAVIRSVAARCLAIICSVITVEGMQSVIDKVLPLLGDTQHVVHRQGAAEMVYHLVQTMDAKILPYVIFLIVPILGRMSDVDEAVRLVTTNCFALLIKLVPLEAGIPDPPGMSQELLAHRDDERKFLAQLLDSSKLENFEIPVTIKAELRKYQQEGVNWLAFLNKYQLHGILCDDMGLGKTLQSICILVSDHHVRSTKYSQSKSPDVIPMPSLVVCPPTLTGHWYHEVLNYTDTLRPLLYTGGPSERKRLRSKIKDHDVIIMSYDIVRNDIEDLGDINWNYCILDEGHIIKNGKTKITKAVKTVKASHRLILSGTPIQNNVLELWSLFDFLMPGFLGTEKIFNERFGKPILASRDSKSSSKEQEAGALALEALHKQVLPFLLRRLKEDVLHDLPPKIIQDYYCELSDLQKQLYEEFAKSQTKHALEGQLDEEEREGGGQKKATHIFQALQYLRKLCNHPLLVVNEKHPKYKLVMNEMANSKTSLHDISNAPKLQALKQLLVDCGIGSPTSESENDPAAMAAGAVSQHRALIFCQLKTMIDIIENDLLKALMPSVTYMRLDGSVDANKRHDIVQKFNADPSIDLLLLTTHVGGLGLNLTGADTVIFVEHDWNPMKDLQAMDRAHRIGQKKVVNVYRLITKGTLEEKIMGLQKFKLNIANTIVNQQNTGLQSMDTDQILDLFNVTPNSEEKARKRKDHEAATAASKRSTTKTVLENLETLWDDKQYEEEYNLDNFISGLK</sequence>
<dbReference type="GO" id="GO:0016887">
    <property type="term" value="F:ATP hydrolysis activity"/>
    <property type="evidence" value="ECO:0007669"/>
    <property type="project" value="InterPro"/>
</dbReference>
<evidence type="ECO:0000256" key="1">
    <source>
        <dbReference type="ARBA" id="ARBA00004123"/>
    </source>
</evidence>
<dbReference type="CDD" id="cd17999">
    <property type="entry name" value="DEXHc_Mot1"/>
    <property type="match status" value="1"/>
</dbReference>
<dbReference type="Proteomes" id="UP000274822">
    <property type="component" value="Unassembled WGS sequence"/>
</dbReference>
<dbReference type="SMART" id="SM00487">
    <property type="entry name" value="DEXDc"/>
    <property type="match status" value="1"/>
</dbReference>
<keyword evidence="8" id="KW-0539">Nucleus</keyword>
<dbReference type="PANTHER" id="PTHR36498:SF1">
    <property type="entry name" value="TATA-BINDING PROTEIN-ASSOCIATED FACTOR 172"/>
    <property type="match status" value="1"/>
</dbReference>
<dbReference type="InterPro" id="IPR049730">
    <property type="entry name" value="SNF2/RAD54-like_C"/>
</dbReference>
<dbReference type="InterPro" id="IPR044972">
    <property type="entry name" value="Mot1"/>
</dbReference>
<dbReference type="Pfam" id="PF00271">
    <property type="entry name" value="Helicase_C"/>
    <property type="match status" value="1"/>
</dbReference>
<evidence type="ECO:0000313" key="15">
    <source>
        <dbReference type="Proteomes" id="UP000274822"/>
    </source>
</evidence>
<evidence type="ECO:0000313" key="14">
    <source>
        <dbReference type="EMBL" id="RUS35528.1"/>
    </source>
</evidence>
<accession>A0A433R0H1</accession>
<dbReference type="Pfam" id="PF12054">
    <property type="entry name" value="DUF3535"/>
    <property type="match status" value="1"/>
</dbReference>
<feature type="compositionally biased region" description="Basic and acidic residues" evidence="11">
    <location>
        <begin position="1095"/>
        <end position="1112"/>
    </location>
</feature>
<dbReference type="GO" id="GO:0004386">
    <property type="term" value="F:helicase activity"/>
    <property type="evidence" value="ECO:0007669"/>
    <property type="project" value="UniProtKB-KW"/>
</dbReference>
<organism evidence="14 15">
    <name type="scientific">Jimgerdemannia flammicorona</name>
    <dbReference type="NCBI Taxonomy" id="994334"/>
    <lineage>
        <taxon>Eukaryota</taxon>
        <taxon>Fungi</taxon>
        <taxon>Fungi incertae sedis</taxon>
        <taxon>Mucoromycota</taxon>
        <taxon>Mucoromycotina</taxon>
        <taxon>Endogonomycetes</taxon>
        <taxon>Endogonales</taxon>
        <taxon>Endogonaceae</taxon>
        <taxon>Jimgerdemannia</taxon>
    </lineage>
</organism>
<dbReference type="FunFam" id="3.40.50.10810:FF:000009">
    <property type="entry name" value="B-TFIID TATA-box-binding protein-associated factor 1"/>
    <property type="match status" value="1"/>
</dbReference>
<feature type="compositionally biased region" description="Low complexity" evidence="11">
    <location>
        <begin position="352"/>
        <end position="364"/>
    </location>
</feature>
<evidence type="ECO:0000256" key="8">
    <source>
        <dbReference type="ARBA" id="ARBA00023242"/>
    </source>
</evidence>
<evidence type="ECO:0000256" key="5">
    <source>
        <dbReference type="ARBA" id="ARBA00022806"/>
    </source>
</evidence>
<dbReference type="InterPro" id="IPR014001">
    <property type="entry name" value="Helicase_ATP-bd"/>
</dbReference>
<dbReference type="EMBL" id="RBNJ01000046">
    <property type="protein sequence ID" value="RUS35528.1"/>
    <property type="molecule type" value="Genomic_DNA"/>
</dbReference>
<evidence type="ECO:0000256" key="4">
    <source>
        <dbReference type="ARBA" id="ARBA00022801"/>
    </source>
</evidence>
<dbReference type="SMART" id="SM00490">
    <property type="entry name" value="HELICc"/>
    <property type="match status" value="1"/>
</dbReference>
<dbReference type="PANTHER" id="PTHR36498">
    <property type="entry name" value="TATA-BINDING PROTEIN-ASSOCIATED FACTOR 172"/>
    <property type="match status" value="1"/>
</dbReference>
<gene>
    <name evidence="14" type="ORF">BC938DRAFT_480155</name>
</gene>
<comment type="subcellular location">
    <subcellularLocation>
        <location evidence="1">Nucleus</location>
    </subcellularLocation>
</comment>
<keyword evidence="3" id="KW-0547">Nucleotide-binding</keyword>
<feature type="region of interest" description="Disordered" evidence="11">
    <location>
        <begin position="1907"/>
        <end position="1926"/>
    </location>
</feature>
<dbReference type="SUPFAM" id="SSF48371">
    <property type="entry name" value="ARM repeat"/>
    <property type="match status" value="2"/>
</dbReference>
<dbReference type="InterPro" id="IPR011989">
    <property type="entry name" value="ARM-like"/>
</dbReference>
<keyword evidence="6" id="KW-0067">ATP-binding</keyword>
<keyword evidence="15" id="KW-1185">Reference proteome</keyword>
<dbReference type="Gene3D" id="3.40.50.10810">
    <property type="entry name" value="Tandem AAA-ATPase domain"/>
    <property type="match status" value="1"/>
</dbReference>
<comment type="caution">
    <text evidence="14">The sequence shown here is derived from an EMBL/GenBank/DDBJ whole genome shotgun (WGS) entry which is preliminary data.</text>
</comment>
<dbReference type="GO" id="GO:0005524">
    <property type="term" value="F:ATP binding"/>
    <property type="evidence" value="ECO:0007669"/>
    <property type="project" value="UniProtKB-KW"/>
</dbReference>
<proteinExistence type="predicted"/>
<dbReference type="CDD" id="cd18793">
    <property type="entry name" value="SF2_C_SNF"/>
    <property type="match status" value="1"/>
</dbReference>
<evidence type="ECO:0000259" key="12">
    <source>
        <dbReference type="PROSITE" id="PS51192"/>
    </source>
</evidence>
<name>A0A433R0H1_9FUNG</name>
<dbReference type="Pfam" id="PF00176">
    <property type="entry name" value="SNF2-rel_dom"/>
    <property type="match status" value="1"/>
</dbReference>
<dbReference type="InterPro" id="IPR027417">
    <property type="entry name" value="P-loop_NTPase"/>
</dbReference>
<keyword evidence="4" id="KW-0378">Hydrolase</keyword>
<dbReference type="InterPro" id="IPR016024">
    <property type="entry name" value="ARM-type_fold"/>
</dbReference>
<feature type="domain" description="Helicase C-terminal" evidence="13">
    <location>
        <begin position="1715"/>
        <end position="1892"/>
    </location>
</feature>
<keyword evidence="7" id="KW-0238">DNA-binding</keyword>